<name>A0A2K9C5I1_9MOLU</name>
<dbReference type="AlphaFoldDB" id="A0A2K9C5I1"/>
<dbReference type="InterPro" id="IPR036890">
    <property type="entry name" value="HATPase_C_sf"/>
</dbReference>
<evidence type="ECO:0000313" key="1">
    <source>
        <dbReference type="EMBL" id="AUF83547.1"/>
    </source>
</evidence>
<dbReference type="KEGG" id="msyr:CXP39_01915"/>
<dbReference type="Gene3D" id="3.30.565.10">
    <property type="entry name" value="Histidine kinase-like ATPase, C-terminal domain"/>
    <property type="match status" value="1"/>
</dbReference>
<dbReference type="Pfam" id="PF13589">
    <property type="entry name" value="HATPase_c_3"/>
    <property type="match status" value="1"/>
</dbReference>
<sequence>MEKKEIDISPKTSIYKAFKRMSYQLETAIAEFIDNSTSSYFDHKDELENIYKLKNQTYKLKIYVLYGNMGKPEDSFLQIKDNAYGMNFDDFQRAIRLNDIPKDRSGRNEFGMGLKTAGVWFANELRITSSSLTSNEQYKIVLNVDDLEREEANTLRVETKEVSELNHGTTIFLKNMSNVPKSKIQKQNLIDLLSSIYRNDLETGSIEIILAEYKKSDGCWYDFNGNKYGKTSDAYINIPSIQWENKKIYVIKEGEKNNPQNADYEVKTTFDDYIDFEGTKYKVFGWIGALEISSRKWNGFALLRRGRVITGGKPYSGYKVKEISGQSGSFEDIRIIGEINMDNFPVNQAKDGFSWNNGLEDAFIDFLINKTDARKIKKIAHEIRKKEPVNIEIFKDKKYKKDVNKEIKESFKNSINTETEITINDIELDSYQKSNDILEHIEIVFEDYLTGEVTNINYLISNKKEPTNWIDILINNDDKYSFILYIDHEFIKPFSSDQHFLKFIKQFVSAYATSMIFAIKNDLGIESINLQMNKFLKGYK</sequence>
<organism evidence="1 2">
    <name type="scientific">Mesoplasma syrphidae</name>
    <dbReference type="NCBI Taxonomy" id="225999"/>
    <lineage>
        <taxon>Bacteria</taxon>
        <taxon>Bacillati</taxon>
        <taxon>Mycoplasmatota</taxon>
        <taxon>Mollicutes</taxon>
        <taxon>Entomoplasmatales</taxon>
        <taxon>Entomoplasmataceae</taxon>
        <taxon>Mesoplasma</taxon>
    </lineage>
</organism>
<dbReference type="EMBL" id="CP025257">
    <property type="protein sequence ID" value="AUF83547.1"/>
    <property type="molecule type" value="Genomic_DNA"/>
</dbReference>
<keyword evidence="2" id="KW-1185">Reference proteome</keyword>
<evidence type="ECO:0008006" key="3">
    <source>
        <dbReference type="Google" id="ProtNLM"/>
    </source>
</evidence>
<dbReference type="Proteomes" id="UP000233419">
    <property type="component" value="Chromosome"/>
</dbReference>
<protein>
    <recommendedName>
        <fullName evidence="3">ATP-binding protein</fullName>
    </recommendedName>
</protein>
<proteinExistence type="predicted"/>
<gene>
    <name evidence="1" type="ORF">CXP39_01915</name>
</gene>
<dbReference type="SUPFAM" id="SSF55874">
    <property type="entry name" value="ATPase domain of HSP90 chaperone/DNA topoisomerase II/histidine kinase"/>
    <property type="match status" value="1"/>
</dbReference>
<dbReference type="RefSeq" id="WP_027048100.1">
    <property type="nucleotide sequence ID" value="NZ_CP025257.1"/>
</dbReference>
<evidence type="ECO:0000313" key="2">
    <source>
        <dbReference type="Proteomes" id="UP000233419"/>
    </source>
</evidence>
<accession>A0A2K9C5I1</accession>
<dbReference type="OrthoDB" id="9813438at2"/>
<reference evidence="1 2" key="1">
    <citation type="submission" date="2017-12" db="EMBL/GenBank/DDBJ databases">
        <title>Mesoplasma syrphidae YJS, Complete Genome.</title>
        <authorList>
            <person name="Knight T.F."/>
            <person name="Citino T."/>
            <person name="Rubinstein R."/>
            <person name="Neuschaefer Z."/>
        </authorList>
    </citation>
    <scope>NUCLEOTIDE SEQUENCE [LARGE SCALE GENOMIC DNA]</scope>
    <source>
        <strain evidence="1 2">YJS</strain>
    </source>
</reference>